<sequence>MTNKEIGRILNLFEVGEATGHNFILSKKSPVVHKVSEENIQELLEKHVISKIREGQAGEDQYMITELGLRVRNGQAEV</sequence>
<dbReference type="RefSeq" id="WP_326839686.1">
    <property type="nucleotide sequence ID" value="NZ_JBKWRC010000001.1"/>
</dbReference>
<comment type="caution">
    <text evidence="1">The sequence shown here is derived from an EMBL/GenBank/DDBJ whole genome shotgun (WGS) entry which is preliminary data.</text>
</comment>
<accession>A0A928Q3V0</accession>
<proteinExistence type="predicted"/>
<reference evidence="1" key="1">
    <citation type="submission" date="2019-04" db="EMBL/GenBank/DDBJ databases">
        <title>Evolution of Biomass-Degrading Anaerobic Consortia Revealed by Metagenomics.</title>
        <authorList>
            <person name="Peng X."/>
        </authorList>
    </citation>
    <scope>NUCLEOTIDE SEQUENCE</scope>
    <source>
        <strain evidence="1">SIG551</strain>
    </source>
</reference>
<dbReference type="Proteomes" id="UP000754750">
    <property type="component" value="Unassembled WGS sequence"/>
</dbReference>
<evidence type="ECO:0000313" key="1">
    <source>
        <dbReference type="EMBL" id="MBE6832112.1"/>
    </source>
</evidence>
<dbReference type="AlphaFoldDB" id="A0A928Q3V0"/>
<organism evidence="1 2">
    <name type="scientific">Faecalispora sporosphaeroides</name>
    <dbReference type="NCBI Taxonomy" id="1549"/>
    <lineage>
        <taxon>Bacteria</taxon>
        <taxon>Bacillati</taxon>
        <taxon>Bacillota</taxon>
        <taxon>Clostridia</taxon>
        <taxon>Eubacteriales</taxon>
        <taxon>Oscillospiraceae</taxon>
        <taxon>Faecalispora</taxon>
    </lineage>
</organism>
<protein>
    <submittedName>
        <fullName evidence="1">Uncharacterized protein</fullName>
    </submittedName>
</protein>
<evidence type="ECO:0000313" key="2">
    <source>
        <dbReference type="Proteomes" id="UP000754750"/>
    </source>
</evidence>
<gene>
    <name evidence="1" type="ORF">E7512_00760</name>
</gene>
<name>A0A928Q3V0_9FIRM</name>
<dbReference type="EMBL" id="SVNY01000001">
    <property type="protein sequence ID" value="MBE6832112.1"/>
    <property type="molecule type" value="Genomic_DNA"/>
</dbReference>